<sequence>MPTVVRFLLCFAALAAFSGVMGGALTAHLPDRFFAEGGRDMARQAIQMQMWHALAIIGISVLMIQQGCRVLVSMSGCLMAVGTILFSVGVALTAFWGIHPGPVAPTGGSMLMLAWLLLAVGVMRS</sequence>
<evidence type="ECO:0000313" key="3">
    <source>
        <dbReference type="Proteomes" id="UP000037566"/>
    </source>
</evidence>
<dbReference type="EMBL" id="LHUQ01000001">
    <property type="protein sequence ID" value="KON66425.1"/>
    <property type="molecule type" value="Genomic_DNA"/>
</dbReference>
<evidence type="ECO:0000256" key="1">
    <source>
        <dbReference type="SAM" id="Phobius"/>
    </source>
</evidence>
<comment type="caution">
    <text evidence="2">The sequence shown here is derived from an EMBL/GenBank/DDBJ whole genome shotgun (WGS) entry which is preliminary data.</text>
</comment>
<protein>
    <recommendedName>
        <fullName evidence="4">DUF423 domain-containing protein</fullName>
    </recommendedName>
</protein>
<accession>A0A0M0EM96</accession>
<dbReference type="OrthoDB" id="7284236at2"/>
<dbReference type="AlphaFoldDB" id="A0A0M0EM96"/>
<feature type="transmembrane region" description="Helical" evidence="1">
    <location>
        <begin position="104"/>
        <end position="123"/>
    </location>
</feature>
<dbReference type="InterPro" id="IPR006696">
    <property type="entry name" value="DUF423"/>
</dbReference>
<dbReference type="PATRIC" id="fig|33995.3.peg.431"/>
<keyword evidence="1" id="KW-0472">Membrane</keyword>
<dbReference type="RefSeq" id="WP_039794055.1">
    <property type="nucleotide sequence ID" value="NZ_CP021467.1"/>
</dbReference>
<name>A0A0M0EM96_KOMEU</name>
<evidence type="ECO:0000313" key="2">
    <source>
        <dbReference type="EMBL" id="KON66425.1"/>
    </source>
</evidence>
<evidence type="ECO:0008006" key="4">
    <source>
        <dbReference type="Google" id="ProtNLM"/>
    </source>
</evidence>
<organism evidence="2 3">
    <name type="scientific">Komagataeibacter europaeus</name>
    <name type="common">Gluconacetobacter europaeus</name>
    <dbReference type="NCBI Taxonomy" id="33995"/>
    <lineage>
        <taxon>Bacteria</taxon>
        <taxon>Pseudomonadati</taxon>
        <taxon>Pseudomonadota</taxon>
        <taxon>Alphaproteobacteria</taxon>
        <taxon>Acetobacterales</taxon>
        <taxon>Acetobacteraceae</taxon>
        <taxon>Komagataeibacter</taxon>
    </lineage>
</organism>
<keyword evidence="1" id="KW-0812">Transmembrane</keyword>
<gene>
    <name evidence="2" type="ORF">KOEU_03980</name>
</gene>
<dbReference type="KEGG" id="keu:S101446_01397"/>
<keyword evidence="3" id="KW-1185">Reference proteome</keyword>
<reference evidence="2" key="1">
    <citation type="submission" date="2015-08" db="EMBL/GenBank/DDBJ databases">
        <title>Draft genome sequence of Komagataeibacter europaeus CECT 8546 a cellulose producer strain from vinegar produced by the traditional method.</title>
        <authorList>
            <person name="Poehlein A."/>
            <person name="Valera M.J."/>
            <person name="Haack F.S."/>
            <person name="Mas A."/>
            <person name="Daniel R."/>
            <person name="Streit W.R."/>
            <person name="Mateo E."/>
        </authorList>
    </citation>
    <scope>NUCLEOTIDE SEQUENCE [LARGE SCALE GENOMIC DNA]</scope>
    <source>
        <strain evidence="2">CECT 8546</strain>
    </source>
</reference>
<dbReference type="Pfam" id="PF04241">
    <property type="entry name" value="DUF423"/>
    <property type="match status" value="1"/>
</dbReference>
<keyword evidence="1" id="KW-1133">Transmembrane helix</keyword>
<feature type="transmembrane region" description="Helical" evidence="1">
    <location>
        <begin position="46"/>
        <end position="64"/>
    </location>
</feature>
<proteinExistence type="predicted"/>
<dbReference type="STRING" id="33995.KOEU_03980"/>
<dbReference type="Proteomes" id="UP000037566">
    <property type="component" value="Unassembled WGS sequence"/>
</dbReference>
<feature type="transmembrane region" description="Helical" evidence="1">
    <location>
        <begin position="76"/>
        <end position="98"/>
    </location>
</feature>